<dbReference type="RefSeq" id="WP_090122992.1">
    <property type="nucleotide sequence ID" value="NZ_FNNJ01000004.1"/>
</dbReference>
<organism evidence="1 2">
    <name type="scientific">Lutibacter oricola</name>
    <dbReference type="NCBI Taxonomy" id="762486"/>
    <lineage>
        <taxon>Bacteria</taxon>
        <taxon>Pseudomonadati</taxon>
        <taxon>Bacteroidota</taxon>
        <taxon>Flavobacteriia</taxon>
        <taxon>Flavobacteriales</taxon>
        <taxon>Flavobacteriaceae</taxon>
        <taxon>Lutibacter</taxon>
    </lineage>
</organism>
<reference evidence="1 2" key="1">
    <citation type="submission" date="2016-10" db="EMBL/GenBank/DDBJ databases">
        <authorList>
            <person name="de Groot N.N."/>
        </authorList>
    </citation>
    <scope>NUCLEOTIDE SEQUENCE [LARGE SCALE GENOMIC DNA]</scope>
    <source>
        <strain evidence="1 2">DSM 24956</strain>
    </source>
</reference>
<dbReference type="OrthoDB" id="282517at2"/>
<dbReference type="STRING" id="762486.SAMN05444411_104147"/>
<dbReference type="EMBL" id="FNNJ01000004">
    <property type="protein sequence ID" value="SDX29890.1"/>
    <property type="molecule type" value="Genomic_DNA"/>
</dbReference>
<gene>
    <name evidence="1" type="ORF">SAMN05444411_104147</name>
</gene>
<evidence type="ECO:0000313" key="1">
    <source>
        <dbReference type="EMBL" id="SDX29890.1"/>
    </source>
</evidence>
<name>A0A1H3AJJ7_9FLAO</name>
<accession>A0A1H3AJJ7</accession>
<dbReference type="AlphaFoldDB" id="A0A1H3AJJ7"/>
<dbReference type="Proteomes" id="UP000199595">
    <property type="component" value="Unassembled WGS sequence"/>
</dbReference>
<evidence type="ECO:0000313" key="2">
    <source>
        <dbReference type="Proteomes" id="UP000199595"/>
    </source>
</evidence>
<keyword evidence="2" id="KW-1185">Reference proteome</keyword>
<protein>
    <submittedName>
        <fullName evidence="1">Uncharacterized protein</fullName>
    </submittedName>
</protein>
<proteinExistence type="predicted"/>
<sequence>MPYTDSLSDRELLVQFENCSLPPEELTHEVMLKISWILIRKYGVKQAIVKNIELKQQFFIKAMNSDKFNKTLTKAYTEILHHFMELSATPNNFDKVIREFPRLKFNFQNLVKTHYGYNILKEHRKEEPKEKRPILFNC</sequence>